<dbReference type="SUPFAM" id="SSF47095">
    <property type="entry name" value="HMG-box"/>
    <property type="match status" value="2"/>
</dbReference>
<feature type="DNA-binding region" description="HMG box" evidence="3">
    <location>
        <begin position="158"/>
        <end position="225"/>
    </location>
</feature>
<feature type="compositionally biased region" description="Basic residues" evidence="5">
    <location>
        <begin position="32"/>
        <end position="41"/>
    </location>
</feature>
<accession>A0AAD1X8Y0</accession>
<reference evidence="7" key="1">
    <citation type="submission" date="2023-07" db="EMBL/GenBank/DDBJ databases">
        <authorList>
            <consortium name="AG Swart"/>
            <person name="Singh M."/>
            <person name="Singh A."/>
            <person name="Seah K."/>
            <person name="Emmerich C."/>
        </authorList>
    </citation>
    <scope>NUCLEOTIDE SEQUENCE</scope>
    <source>
        <strain evidence="7">DP1</strain>
    </source>
</reference>
<dbReference type="Gene3D" id="1.10.30.10">
    <property type="entry name" value="High mobility group box domain"/>
    <property type="match status" value="2"/>
</dbReference>
<dbReference type="SMART" id="SM00398">
    <property type="entry name" value="HMG"/>
    <property type="match status" value="2"/>
</dbReference>
<protein>
    <recommendedName>
        <fullName evidence="6">HMG box domain-containing protein</fullName>
    </recommendedName>
</protein>
<dbReference type="EMBL" id="CAMPGE010002996">
    <property type="protein sequence ID" value="CAI2361815.1"/>
    <property type="molecule type" value="Genomic_DNA"/>
</dbReference>
<dbReference type="Proteomes" id="UP001295684">
    <property type="component" value="Unassembled WGS sequence"/>
</dbReference>
<dbReference type="InterPro" id="IPR009071">
    <property type="entry name" value="HMG_box_dom"/>
</dbReference>
<keyword evidence="2 3" id="KW-0539">Nucleus</keyword>
<evidence type="ECO:0000256" key="3">
    <source>
        <dbReference type="PROSITE-ProRule" id="PRU00267"/>
    </source>
</evidence>
<feature type="region of interest" description="Disordered" evidence="5">
    <location>
        <begin position="232"/>
        <end position="322"/>
    </location>
</feature>
<evidence type="ECO:0000313" key="8">
    <source>
        <dbReference type="Proteomes" id="UP001295684"/>
    </source>
</evidence>
<dbReference type="Pfam" id="PF00505">
    <property type="entry name" value="HMG_box"/>
    <property type="match status" value="2"/>
</dbReference>
<evidence type="ECO:0000259" key="6">
    <source>
        <dbReference type="PROSITE" id="PS50118"/>
    </source>
</evidence>
<dbReference type="GO" id="GO:0003677">
    <property type="term" value="F:DNA binding"/>
    <property type="evidence" value="ECO:0007669"/>
    <property type="project" value="UniProtKB-UniRule"/>
</dbReference>
<dbReference type="PANTHER" id="PTHR46040">
    <property type="entry name" value="HIGH MOBILITY GROUP PROTEIN 2"/>
    <property type="match status" value="1"/>
</dbReference>
<evidence type="ECO:0000313" key="7">
    <source>
        <dbReference type="EMBL" id="CAI2361815.1"/>
    </source>
</evidence>
<feature type="compositionally biased region" description="Basic and acidic residues" evidence="5">
    <location>
        <begin position="278"/>
        <end position="292"/>
    </location>
</feature>
<keyword evidence="8" id="KW-1185">Reference proteome</keyword>
<dbReference type="AlphaFoldDB" id="A0AAD1X8Y0"/>
<dbReference type="InterPro" id="IPR036910">
    <property type="entry name" value="HMG_box_dom_sf"/>
</dbReference>
<dbReference type="PROSITE" id="PS50118">
    <property type="entry name" value="HMG_BOX_2"/>
    <property type="match status" value="2"/>
</dbReference>
<dbReference type="GO" id="GO:0005634">
    <property type="term" value="C:nucleus"/>
    <property type="evidence" value="ECO:0007669"/>
    <property type="project" value="UniProtKB-UniRule"/>
</dbReference>
<feature type="domain" description="HMG box" evidence="6">
    <location>
        <begin position="158"/>
        <end position="225"/>
    </location>
</feature>
<feature type="region of interest" description="Disordered" evidence="5">
    <location>
        <begin position="1"/>
        <end position="62"/>
    </location>
</feature>
<comment type="caution">
    <text evidence="7">The sequence shown here is derived from an EMBL/GenBank/DDBJ whole genome shotgun (WGS) entry which is preliminary data.</text>
</comment>
<name>A0AAD1X8Y0_EUPCR</name>
<dbReference type="InterPro" id="IPR051965">
    <property type="entry name" value="ChromReg_NeuronalGeneExpr"/>
</dbReference>
<evidence type="ECO:0000256" key="4">
    <source>
        <dbReference type="SAM" id="Coils"/>
    </source>
</evidence>
<gene>
    <name evidence="7" type="ORF">ECRASSUSDP1_LOCUS3128</name>
</gene>
<sequence length="519" mass="59890">MESAIVNSEKQSMGEYDSIPSNSYNSIETKRERRSKRHRKVEKLGESEEYDQSLLKRRKKKLQSKGGILSIPKKSLTAYAIFVKQKRRELMDCDDFNSKSPDMMKQLGKIWSSLSPEEKKVYEDVAKKDKERYNEEIKNLTKDGQSLEQLQAVQAKKPKKCLSAYMIFVKERRRKISESNPNMPVLQIMKEVGKEWKKIGSKSKRYEQLAELDKVRYKEEYKEFQKEVEKLQFGVSDKPKNNPKNHKQESKPAKVKKAKKQNLKRKAVIEESVNVETSESKAKKNSDIEKNESINTVDTNSRKTNSKLTRSKRRQDKLHSDATAVSQDLKVYKNIDKPDKLPNNENVVEKAVVLEGSPESINIEPQGGVKTQENINHEFSFPVRNHQPKEKYEMKISSYPTQSTPKKNVILKPNQVLAKIQSPIAQNSNKAGVILANSPIKSPENSYYNLFPNKMNPPHVSKKKRNRRLSSIVGIPTNMYNQEYEVERLFEDPNMGLPNQDSCGKGKFNFFPSDLNRKA</sequence>
<feature type="compositionally biased region" description="Polar residues" evidence="5">
    <location>
        <begin position="1"/>
        <end position="11"/>
    </location>
</feature>
<feature type="coiled-coil region" evidence="4">
    <location>
        <begin position="123"/>
        <end position="150"/>
    </location>
</feature>
<dbReference type="PANTHER" id="PTHR46040:SF3">
    <property type="entry name" value="HIGH MOBILITY GROUP PROTEIN 2"/>
    <property type="match status" value="1"/>
</dbReference>
<feature type="domain" description="HMG box" evidence="6">
    <location>
        <begin position="72"/>
        <end position="141"/>
    </location>
</feature>
<evidence type="ECO:0000256" key="5">
    <source>
        <dbReference type="SAM" id="MobiDB-lite"/>
    </source>
</evidence>
<evidence type="ECO:0000256" key="1">
    <source>
        <dbReference type="ARBA" id="ARBA00023125"/>
    </source>
</evidence>
<proteinExistence type="predicted"/>
<keyword evidence="4" id="KW-0175">Coiled coil</keyword>
<evidence type="ECO:0000256" key="2">
    <source>
        <dbReference type="ARBA" id="ARBA00023242"/>
    </source>
</evidence>
<dbReference type="GO" id="GO:0010468">
    <property type="term" value="P:regulation of gene expression"/>
    <property type="evidence" value="ECO:0007669"/>
    <property type="project" value="TreeGrafter"/>
</dbReference>
<keyword evidence="1 3" id="KW-0238">DNA-binding</keyword>
<feature type="compositionally biased region" description="Polar residues" evidence="5">
    <location>
        <begin position="293"/>
        <end position="308"/>
    </location>
</feature>
<organism evidence="7 8">
    <name type="scientific">Euplotes crassus</name>
    <dbReference type="NCBI Taxonomy" id="5936"/>
    <lineage>
        <taxon>Eukaryota</taxon>
        <taxon>Sar</taxon>
        <taxon>Alveolata</taxon>
        <taxon>Ciliophora</taxon>
        <taxon>Intramacronucleata</taxon>
        <taxon>Spirotrichea</taxon>
        <taxon>Hypotrichia</taxon>
        <taxon>Euplotida</taxon>
        <taxon>Euplotidae</taxon>
        <taxon>Moneuplotes</taxon>
    </lineage>
</organism>
<feature type="DNA-binding region" description="HMG box" evidence="3">
    <location>
        <begin position="72"/>
        <end position="141"/>
    </location>
</feature>
<feature type="compositionally biased region" description="Basic residues" evidence="5">
    <location>
        <begin position="253"/>
        <end position="266"/>
    </location>
</feature>